<dbReference type="SUPFAM" id="SSF159659">
    <property type="entry name" value="Cgl1923-like"/>
    <property type="match status" value="1"/>
</dbReference>
<dbReference type="OrthoDB" id="3733464at2"/>
<dbReference type="EMBL" id="CP027433">
    <property type="protein sequence ID" value="AVM00502.1"/>
    <property type="molecule type" value="Genomic_DNA"/>
</dbReference>
<feature type="region of interest" description="Disordered" evidence="1">
    <location>
        <begin position="316"/>
        <end position="340"/>
    </location>
</feature>
<dbReference type="InterPro" id="IPR019151">
    <property type="entry name" value="Proteasome_assmbl_chaperone_2"/>
</dbReference>
<sequence length="340" mass="36159">MDEQPHENRSLYELEFPGPTVSGPRGDHPAGGPVLVHALEGFADAGHAVTMAATHLREALDCQLVATFDTDELIDYRSRRPVISFSGEQFEGIDMPRLTMHALVDNDGVPFLLLDGAEPDLRWEQFTTAITALAEQFGVSQVVGLNSIPMAVPHTRPSGVIGHGNDAEALGDLPRWGNEMKLPSSASMLLELRLGSAGYRTVGLSAHVPHYLSQNNYPGASAALLSALGRVAGLNLPVAALENAAAKVLAQVDEEVAGNAEIGAVVHALEQQYDAYVQAKAERELLSAEEDLPSGDELGAEFEKFLAEHAAEFDGFDLGSDADAGPADPDTPGEPRRDTP</sequence>
<dbReference type="Gene3D" id="3.40.50.10900">
    <property type="entry name" value="PAC-like subunit"/>
    <property type="match status" value="1"/>
</dbReference>
<dbReference type="PIRSF" id="PIRSF028754">
    <property type="entry name" value="UCP028754"/>
    <property type="match status" value="1"/>
</dbReference>
<dbReference type="KEGG" id="git:C6V83_09665"/>
<protein>
    <submittedName>
        <fullName evidence="2">Proteasome protein</fullName>
    </submittedName>
</protein>
<feature type="region of interest" description="Disordered" evidence="1">
    <location>
        <begin position="1"/>
        <end position="29"/>
    </location>
</feature>
<dbReference type="RefSeq" id="WP_105942230.1">
    <property type="nucleotide sequence ID" value="NZ_CP027433.1"/>
</dbReference>
<feature type="compositionally biased region" description="Low complexity" evidence="1">
    <location>
        <begin position="317"/>
        <end position="330"/>
    </location>
</feature>
<dbReference type="Pfam" id="PF09754">
    <property type="entry name" value="PAC2"/>
    <property type="match status" value="1"/>
</dbReference>
<accession>A0A2S0KFN1</accession>
<dbReference type="GO" id="GO:0000502">
    <property type="term" value="C:proteasome complex"/>
    <property type="evidence" value="ECO:0007669"/>
    <property type="project" value="UniProtKB-KW"/>
</dbReference>
<evidence type="ECO:0000313" key="3">
    <source>
        <dbReference type="Proteomes" id="UP000239814"/>
    </source>
</evidence>
<keyword evidence="2" id="KW-0647">Proteasome</keyword>
<dbReference type="AlphaFoldDB" id="A0A2S0KFN1"/>
<dbReference type="Proteomes" id="UP000239814">
    <property type="component" value="Chromosome"/>
</dbReference>
<evidence type="ECO:0000313" key="2">
    <source>
        <dbReference type="EMBL" id="AVM00502.1"/>
    </source>
</evidence>
<organism evidence="2 3">
    <name type="scientific">Gordonia iterans</name>
    <dbReference type="NCBI Taxonomy" id="1004901"/>
    <lineage>
        <taxon>Bacteria</taxon>
        <taxon>Bacillati</taxon>
        <taxon>Actinomycetota</taxon>
        <taxon>Actinomycetes</taxon>
        <taxon>Mycobacteriales</taxon>
        <taxon>Gordoniaceae</taxon>
        <taxon>Gordonia</taxon>
    </lineage>
</organism>
<feature type="compositionally biased region" description="Basic and acidic residues" evidence="1">
    <location>
        <begin position="1"/>
        <end position="12"/>
    </location>
</feature>
<keyword evidence="3" id="KW-1185">Reference proteome</keyword>
<reference evidence="2 3" key="1">
    <citation type="submission" date="2018-03" db="EMBL/GenBank/DDBJ databases">
        <title>Characteristics and genome of n-alkane degrading marine bacteria Gordonia iterans isolated from crude oil contaminated in Tae-an, South Korea.</title>
        <authorList>
            <person name="Lee S.-S."/>
            <person name="Kim H."/>
        </authorList>
    </citation>
    <scope>NUCLEOTIDE SEQUENCE [LARGE SCALE GENOMIC DNA]</scope>
    <source>
        <strain evidence="2 3">Co17</strain>
    </source>
</reference>
<gene>
    <name evidence="2" type="ORF">C6V83_09665</name>
</gene>
<name>A0A2S0KFN1_9ACTN</name>
<proteinExistence type="predicted"/>
<dbReference type="Gene3D" id="1.10.287.100">
    <property type="match status" value="1"/>
</dbReference>
<evidence type="ECO:0000256" key="1">
    <source>
        <dbReference type="SAM" id="MobiDB-lite"/>
    </source>
</evidence>
<dbReference type="InterPro" id="IPR008492">
    <property type="entry name" value="Rv2714-like"/>
</dbReference>
<dbReference type="InterPro" id="IPR038389">
    <property type="entry name" value="PSMG2_sf"/>
</dbReference>